<evidence type="ECO:0000313" key="9">
    <source>
        <dbReference type="Proteomes" id="UP000672032"/>
    </source>
</evidence>
<gene>
    <name evidence="8" type="ORF">DSL72_001723</name>
</gene>
<reference evidence="8" key="1">
    <citation type="submission" date="2020-10" db="EMBL/GenBank/DDBJ databases">
        <title>Genome Sequence of Monilinia vaccinii-corymbosi Sheds Light on Mummy Berry Disease Infection of Blueberry and Mating Type.</title>
        <authorList>
            <person name="Yow A.G."/>
            <person name="Zhang Y."/>
            <person name="Bansal K."/>
            <person name="Eacker S.M."/>
            <person name="Sullivan S."/>
            <person name="Liachko I."/>
            <person name="Cubeta M.A."/>
            <person name="Rollins J.A."/>
            <person name="Ashrafi H."/>
        </authorList>
    </citation>
    <scope>NUCLEOTIDE SEQUENCE</scope>
    <source>
        <strain evidence="8">RL-1</strain>
    </source>
</reference>
<accession>A0A8A3P4G9</accession>
<keyword evidence="4" id="KW-0804">Transcription</keyword>
<proteinExistence type="predicted"/>
<evidence type="ECO:0000256" key="5">
    <source>
        <dbReference type="ARBA" id="ARBA00023242"/>
    </source>
</evidence>
<dbReference type="GO" id="GO:0003677">
    <property type="term" value="F:DNA binding"/>
    <property type="evidence" value="ECO:0007669"/>
    <property type="project" value="UniProtKB-KW"/>
</dbReference>
<dbReference type="PANTHER" id="PTHR47171">
    <property type="entry name" value="FARA-RELATED"/>
    <property type="match status" value="1"/>
</dbReference>
<dbReference type="Proteomes" id="UP000672032">
    <property type="component" value="Chromosome 3"/>
</dbReference>
<evidence type="ECO:0000256" key="4">
    <source>
        <dbReference type="ARBA" id="ARBA00023163"/>
    </source>
</evidence>
<feature type="region of interest" description="Disordered" evidence="6">
    <location>
        <begin position="1"/>
        <end position="34"/>
    </location>
</feature>
<dbReference type="CDD" id="cd12148">
    <property type="entry name" value="fungal_TF_MHR"/>
    <property type="match status" value="1"/>
</dbReference>
<feature type="compositionally biased region" description="Basic and acidic residues" evidence="6">
    <location>
        <begin position="1"/>
        <end position="10"/>
    </location>
</feature>
<dbReference type="SMART" id="SM00906">
    <property type="entry name" value="Fungal_trans"/>
    <property type="match status" value="1"/>
</dbReference>
<dbReference type="OrthoDB" id="5121955at2759"/>
<dbReference type="Pfam" id="PF04082">
    <property type="entry name" value="Fungal_trans"/>
    <property type="match status" value="1"/>
</dbReference>
<evidence type="ECO:0000256" key="6">
    <source>
        <dbReference type="SAM" id="MobiDB-lite"/>
    </source>
</evidence>
<dbReference type="InterPro" id="IPR052073">
    <property type="entry name" value="Amide_Lactam_Regulators"/>
</dbReference>
<sequence>MQRGRSKDIGNGDSDSDDKKKKDDDAGLPQAVASHPDDFASLILQADQHIKQQPDSTKHYVKLLSHSGSSSTIDNPGKVAYLQEKSSLALLINDYYGSTDAVHYPLPMDAANQRMATKLNPEEMDILKKRGALELPPRDLCEELIHAYFKWVAPVVPIIPRLWFMKRWYDLDNQPPLLLMQAVLLAGSRVCTTSLMLDANGSPIPAATIFYKRAKALYDADYEEDRVVIVQALILLGWFWEEPGVVPKNVFYWNGVATTIAQGFGMHRNPSGSRLSPADKRLWKRIWWTLYTRDRSVAVAMGRPAHINLEHSDLEMIREEDFIDDHTGYEDEVRVQFFLQYVKICQITDEIIFQHYSVHSRNQGNTSLNLQQCNQALNEWFQNCLTQIRWNPSNNHNFWPAYLHLIYHTTKCLLYRAYLPSVKYLSGLDEKPDISQHAAFQSADAVTSIVEHFIARNELRHAPPFLIYSIRSALTTHIYEIKTHSPLTNAAARRRVCICMFALEELSDVWLVAKMVKGFFEAILKVAGFGNYTLEGTKRFKQFGEHKLPMLSLVGEPLSTCQSATKSKEDSLPLTQALLAHQKAALGFVSEKSSDTPNQGIKSVRINNGISSARVPSKPQVKHQFTPSMHHESNFPIHDDLWARAALPIPMQETVQYQDPVFPGNMNYIPPEQMITWMQPDFQRMIPTTLNVADWLDYFDMR</sequence>
<dbReference type="GO" id="GO:0006351">
    <property type="term" value="P:DNA-templated transcription"/>
    <property type="evidence" value="ECO:0007669"/>
    <property type="project" value="InterPro"/>
</dbReference>
<feature type="domain" description="Xylanolytic transcriptional activator regulatory" evidence="7">
    <location>
        <begin position="250"/>
        <end position="323"/>
    </location>
</feature>
<dbReference type="AlphaFoldDB" id="A0A8A3P4G9"/>
<evidence type="ECO:0000313" key="8">
    <source>
        <dbReference type="EMBL" id="QSZ32152.1"/>
    </source>
</evidence>
<organism evidence="8 9">
    <name type="scientific">Monilinia vaccinii-corymbosi</name>
    <dbReference type="NCBI Taxonomy" id="61207"/>
    <lineage>
        <taxon>Eukaryota</taxon>
        <taxon>Fungi</taxon>
        <taxon>Dikarya</taxon>
        <taxon>Ascomycota</taxon>
        <taxon>Pezizomycotina</taxon>
        <taxon>Leotiomycetes</taxon>
        <taxon>Helotiales</taxon>
        <taxon>Sclerotiniaceae</taxon>
        <taxon>Monilinia</taxon>
    </lineage>
</organism>
<evidence type="ECO:0000256" key="2">
    <source>
        <dbReference type="ARBA" id="ARBA00023015"/>
    </source>
</evidence>
<dbReference type="PANTHER" id="PTHR47171:SF3">
    <property type="entry name" value="FARA-RELATED"/>
    <property type="match status" value="1"/>
</dbReference>
<protein>
    <recommendedName>
        <fullName evidence="7">Xylanolytic transcriptional activator regulatory domain-containing protein</fullName>
    </recommendedName>
</protein>
<keyword evidence="2" id="KW-0805">Transcription regulation</keyword>
<dbReference type="InterPro" id="IPR007219">
    <property type="entry name" value="XnlR_reg_dom"/>
</dbReference>
<keyword evidence="1" id="KW-0862">Zinc</keyword>
<evidence type="ECO:0000256" key="3">
    <source>
        <dbReference type="ARBA" id="ARBA00023125"/>
    </source>
</evidence>
<keyword evidence="9" id="KW-1185">Reference proteome</keyword>
<keyword evidence="3" id="KW-0238">DNA-binding</keyword>
<name>A0A8A3P4G9_9HELO</name>
<dbReference type="GO" id="GO:0008270">
    <property type="term" value="F:zinc ion binding"/>
    <property type="evidence" value="ECO:0007669"/>
    <property type="project" value="InterPro"/>
</dbReference>
<evidence type="ECO:0000259" key="7">
    <source>
        <dbReference type="SMART" id="SM00906"/>
    </source>
</evidence>
<dbReference type="EMBL" id="CP063407">
    <property type="protein sequence ID" value="QSZ32152.1"/>
    <property type="molecule type" value="Genomic_DNA"/>
</dbReference>
<evidence type="ECO:0000256" key="1">
    <source>
        <dbReference type="ARBA" id="ARBA00022833"/>
    </source>
</evidence>
<keyword evidence="5" id="KW-0539">Nucleus</keyword>